<evidence type="ECO:0000256" key="1">
    <source>
        <dbReference type="ARBA" id="ARBA00009320"/>
    </source>
</evidence>
<name>A0A212JJB0_9DELT</name>
<keyword evidence="2" id="KW-0032">Aminotransferase</keyword>
<dbReference type="PANTHER" id="PTHR42743:SF22">
    <property type="entry name" value="D-AMINO-ACID TRANSAMINASE, CHLOROPLASTIC"/>
    <property type="match status" value="1"/>
</dbReference>
<dbReference type="EMBL" id="FLUQ01000001">
    <property type="protein sequence ID" value="SBV99543.1"/>
    <property type="molecule type" value="Genomic_DNA"/>
</dbReference>
<dbReference type="InterPro" id="IPR001544">
    <property type="entry name" value="Aminotrans_IV"/>
</dbReference>
<dbReference type="InterPro" id="IPR050571">
    <property type="entry name" value="Class-IV_PLP-Dep_Aminotrnsfr"/>
</dbReference>
<dbReference type="Pfam" id="PF01063">
    <property type="entry name" value="Aminotran_4"/>
    <property type="match status" value="1"/>
</dbReference>
<dbReference type="PANTHER" id="PTHR42743">
    <property type="entry name" value="AMINO-ACID AMINOTRANSFERASE"/>
    <property type="match status" value="1"/>
</dbReference>
<dbReference type="InterPro" id="IPR043131">
    <property type="entry name" value="BCAT-like_N"/>
</dbReference>
<dbReference type="SUPFAM" id="SSF56752">
    <property type="entry name" value="D-aminoacid aminotransferase-like PLP-dependent enzymes"/>
    <property type="match status" value="1"/>
</dbReference>
<comment type="similarity">
    <text evidence="1">Belongs to the class-IV pyridoxal-phosphate-dependent aminotransferase family.</text>
</comment>
<accession>A0A212JJB0</accession>
<proteinExistence type="inferred from homology"/>
<protein>
    <submittedName>
        <fullName evidence="2">Aminotransferase class IV</fullName>
    </submittedName>
</protein>
<keyword evidence="2" id="KW-0808">Transferase</keyword>
<dbReference type="GO" id="GO:0046394">
    <property type="term" value="P:carboxylic acid biosynthetic process"/>
    <property type="evidence" value="ECO:0007669"/>
    <property type="project" value="UniProtKB-ARBA"/>
</dbReference>
<dbReference type="AlphaFoldDB" id="A0A212JJB0"/>
<organism evidence="2">
    <name type="scientific">uncultured delta proteobacterium</name>
    <dbReference type="NCBI Taxonomy" id="34034"/>
    <lineage>
        <taxon>Bacteria</taxon>
        <taxon>Deltaproteobacteria</taxon>
        <taxon>environmental samples</taxon>
    </lineage>
</organism>
<dbReference type="GO" id="GO:0008483">
    <property type="term" value="F:transaminase activity"/>
    <property type="evidence" value="ECO:0007669"/>
    <property type="project" value="UniProtKB-KW"/>
</dbReference>
<evidence type="ECO:0000313" key="2">
    <source>
        <dbReference type="EMBL" id="SBV99543.1"/>
    </source>
</evidence>
<dbReference type="Gene3D" id="3.20.10.10">
    <property type="entry name" value="D-amino Acid Aminotransferase, subunit A, domain 2"/>
    <property type="match status" value="1"/>
</dbReference>
<reference evidence="2" key="1">
    <citation type="submission" date="2016-04" db="EMBL/GenBank/DDBJ databases">
        <authorList>
            <person name="Evans L.H."/>
            <person name="Alamgir A."/>
            <person name="Owens N."/>
            <person name="Weber N.D."/>
            <person name="Virtaneva K."/>
            <person name="Barbian K."/>
            <person name="Babar A."/>
            <person name="Rosenke K."/>
        </authorList>
    </citation>
    <scope>NUCLEOTIDE SEQUENCE</scope>
    <source>
        <strain evidence="2">86</strain>
    </source>
</reference>
<dbReference type="Gene3D" id="3.30.470.10">
    <property type="match status" value="1"/>
</dbReference>
<sequence length="318" mass="34824">MALPIYSSEEYLQKMLAVPRVCAKDILAFYEHRVGGICTDPKLMFAPLDDHIAHRGDGVFETVKYTEGRLYQLDPHLERLERSAAGLFLKAPCSLEKIREMVLEVAAAGKERVGQMRILLGRGPGGFGIDPAECPEPSLYLVAYRFHVKPESWFINGLKGFRTSIPAKQSYMAKLKNTNYVPNMLMIREAREKGADTPFCFDELGYLAESAIANLCIVDATGTLSVPEFTSSLPGTTLLRALELLKGTLPITFRRISEGEITSAKEVILFGTGPDCVAITSYEGKQIGNGKAGPIAEKARKLIVEDIRATGTPIPGLA</sequence>
<dbReference type="InterPro" id="IPR036038">
    <property type="entry name" value="Aminotransferase-like"/>
</dbReference>
<gene>
    <name evidence="2" type="ORF">KL86DPRO_11616</name>
</gene>
<dbReference type="InterPro" id="IPR043132">
    <property type="entry name" value="BCAT-like_C"/>
</dbReference>